<dbReference type="Gene3D" id="3.10.20.30">
    <property type="match status" value="1"/>
</dbReference>
<keyword evidence="1" id="KW-0472">Membrane</keyword>
<dbReference type="NCBIfam" id="TIGR01687">
    <property type="entry name" value="moaD_arch"/>
    <property type="match status" value="1"/>
</dbReference>
<dbReference type="InterPro" id="IPR052045">
    <property type="entry name" value="Sulfur_Carrier/Prot_Modifier"/>
</dbReference>
<evidence type="ECO:0000313" key="2">
    <source>
        <dbReference type="EMBL" id="TEB13331.1"/>
    </source>
</evidence>
<keyword evidence="3" id="KW-1185">Reference proteome</keyword>
<comment type="caution">
    <text evidence="2">The sequence shown here is derived from an EMBL/GenBank/DDBJ whole genome shotgun (WGS) entry which is preliminary data.</text>
</comment>
<evidence type="ECO:0000256" key="1">
    <source>
        <dbReference type="SAM" id="Phobius"/>
    </source>
</evidence>
<evidence type="ECO:0000313" key="3">
    <source>
        <dbReference type="Proteomes" id="UP000297597"/>
    </source>
</evidence>
<gene>
    <name evidence="2" type="ORF">Pmgp_00225</name>
</gene>
<dbReference type="InterPro" id="IPR010038">
    <property type="entry name" value="MoaD_arc-typ"/>
</dbReference>
<dbReference type="InterPro" id="IPR054834">
    <property type="entry name" value="SAMP1_3"/>
</dbReference>
<dbReference type="PANTHER" id="PTHR38031:SF1">
    <property type="entry name" value="SULFUR CARRIER PROTEIN CYSO"/>
    <property type="match status" value="1"/>
</dbReference>
<dbReference type="InterPro" id="IPR003749">
    <property type="entry name" value="ThiS/MoaD-like"/>
</dbReference>
<dbReference type="InterPro" id="IPR016155">
    <property type="entry name" value="Mopterin_synth/thiamin_S_b"/>
</dbReference>
<dbReference type="InterPro" id="IPR012675">
    <property type="entry name" value="Beta-grasp_dom_sf"/>
</dbReference>
<keyword evidence="1" id="KW-0812">Transmembrane</keyword>
<dbReference type="Pfam" id="PF02597">
    <property type="entry name" value="ThiS"/>
    <property type="match status" value="1"/>
</dbReference>
<protein>
    <recommendedName>
        <fullName evidence="4">Sulfur carrier protein CysO</fullName>
    </recommendedName>
</protein>
<dbReference type="AlphaFoldDB" id="A0A4Y7RWQ2"/>
<proteinExistence type="predicted"/>
<dbReference type="SUPFAM" id="SSF54285">
    <property type="entry name" value="MoaD/ThiS"/>
    <property type="match status" value="1"/>
</dbReference>
<feature type="transmembrane region" description="Helical" evidence="1">
    <location>
        <begin position="6"/>
        <end position="30"/>
    </location>
</feature>
<accession>A0A4Y7RWQ2</accession>
<organism evidence="2 3">
    <name type="scientific">Pelotomaculum propionicicum</name>
    <dbReference type="NCBI Taxonomy" id="258475"/>
    <lineage>
        <taxon>Bacteria</taxon>
        <taxon>Bacillati</taxon>
        <taxon>Bacillota</taxon>
        <taxon>Clostridia</taxon>
        <taxon>Eubacteriales</taxon>
        <taxon>Desulfotomaculaceae</taxon>
        <taxon>Pelotomaculum</taxon>
    </lineage>
</organism>
<evidence type="ECO:0008006" key="4">
    <source>
        <dbReference type="Google" id="ProtNLM"/>
    </source>
</evidence>
<name>A0A4Y7RWQ2_9FIRM</name>
<sequence>MPVVKLPAACIFVHLSVGVMFMKVMFFAYIRDYTGTKETYYQHCQTLKELLEKLSDQYGEKFRAKIFQGENLGPEIIILVNGRHVEHLAGLATKLNEYDEISIFPVVAGG</sequence>
<keyword evidence="1" id="KW-1133">Transmembrane helix</keyword>
<reference evidence="2 3" key="1">
    <citation type="journal article" date="2018" name="Environ. Microbiol.">
        <title>Novel energy conservation strategies and behaviour of Pelotomaculum schinkii driving syntrophic propionate catabolism.</title>
        <authorList>
            <person name="Hidalgo-Ahumada C.A.P."/>
            <person name="Nobu M.K."/>
            <person name="Narihiro T."/>
            <person name="Tamaki H."/>
            <person name="Liu W.T."/>
            <person name="Kamagata Y."/>
            <person name="Stams A.J.M."/>
            <person name="Imachi H."/>
            <person name="Sousa D.Z."/>
        </authorList>
    </citation>
    <scope>NUCLEOTIDE SEQUENCE [LARGE SCALE GENOMIC DNA]</scope>
    <source>
        <strain evidence="2 3">MGP</strain>
    </source>
</reference>
<dbReference type="Proteomes" id="UP000297597">
    <property type="component" value="Unassembled WGS sequence"/>
</dbReference>
<dbReference type="NCBIfam" id="NF041918">
    <property type="entry name" value="SAMP1"/>
    <property type="match status" value="1"/>
</dbReference>
<dbReference type="PANTHER" id="PTHR38031">
    <property type="entry name" value="SULFUR CARRIER PROTEIN SLR0821-RELATED"/>
    <property type="match status" value="1"/>
</dbReference>
<dbReference type="EMBL" id="QFFZ01000002">
    <property type="protein sequence ID" value="TEB13331.1"/>
    <property type="molecule type" value="Genomic_DNA"/>
</dbReference>